<dbReference type="RefSeq" id="WP_083363045.1">
    <property type="nucleotide sequence ID" value="NZ_LT629742.1"/>
</dbReference>
<protein>
    <recommendedName>
        <fullName evidence="4">Spermidine/putrescine ABC transporter substrate-binding protein</fullName>
    </recommendedName>
</protein>
<dbReference type="STRING" id="412690.SAMN04489834_0970"/>
<reference evidence="3" key="1">
    <citation type="submission" date="2016-10" db="EMBL/GenBank/DDBJ databases">
        <authorList>
            <person name="Varghese N."/>
            <person name="Submissions S."/>
        </authorList>
    </citation>
    <scope>NUCLEOTIDE SEQUENCE [LARGE SCALE GENOMIC DNA]</scope>
    <source>
        <strain evidence="3">DSM 21772</strain>
    </source>
</reference>
<evidence type="ECO:0000313" key="2">
    <source>
        <dbReference type="EMBL" id="SDS16046.1"/>
    </source>
</evidence>
<sequence length="244" mass="27068">MEGSIEARVSHEVDLWLRWVPKWQPGTHRARLRLCRSCFGSPIIVAAGLANDVPHAVQHSMSMRMKLIIDAAVDDYTDRNLPLLQRELDLTEQRRRAQHYRPEAGLAPEAAGLDLDPEPEDGQPFLFTLGELAASPPPEAAADAAHAHDQNTLDFTINEPVPTTSARHSAPEPPPLSEEEKQAIRAEVRLADEFAGQVGRRVCAELVLHRQRIADGIAQYIEPQVVALLADLERELDSPTWPTS</sequence>
<evidence type="ECO:0000256" key="1">
    <source>
        <dbReference type="SAM" id="MobiDB-lite"/>
    </source>
</evidence>
<dbReference type="OrthoDB" id="4988283at2"/>
<evidence type="ECO:0000313" key="3">
    <source>
        <dbReference type="Proteomes" id="UP000181956"/>
    </source>
</evidence>
<keyword evidence="3" id="KW-1185">Reference proteome</keyword>
<accession>A0A1H1PY50</accession>
<name>A0A1H1PY50_9MICO</name>
<organism evidence="2 3">
    <name type="scientific">Microterricola viridarii</name>
    <dbReference type="NCBI Taxonomy" id="412690"/>
    <lineage>
        <taxon>Bacteria</taxon>
        <taxon>Bacillati</taxon>
        <taxon>Actinomycetota</taxon>
        <taxon>Actinomycetes</taxon>
        <taxon>Micrococcales</taxon>
        <taxon>Microbacteriaceae</taxon>
        <taxon>Microterricola</taxon>
    </lineage>
</organism>
<dbReference type="AlphaFoldDB" id="A0A1H1PY50"/>
<dbReference type="Proteomes" id="UP000181956">
    <property type="component" value="Chromosome I"/>
</dbReference>
<evidence type="ECO:0008006" key="4">
    <source>
        <dbReference type="Google" id="ProtNLM"/>
    </source>
</evidence>
<gene>
    <name evidence="2" type="ORF">SAMN04489834_0970</name>
</gene>
<dbReference type="EMBL" id="LT629742">
    <property type="protein sequence ID" value="SDS16046.1"/>
    <property type="molecule type" value="Genomic_DNA"/>
</dbReference>
<feature type="region of interest" description="Disordered" evidence="1">
    <location>
        <begin position="160"/>
        <end position="180"/>
    </location>
</feature>
<proteinExistence type="predicted"/>